<dbReference type="OrthoDB" id="52635at2"/>
<dbReference type="AlphaFoldDB" id="A0A418V837"/>
<sequence>MIPQPLYKIPVKLLGDLASSRALEKVLQDAASSRGLALEALDADTLEDILKKDVYRRLQHTVPAVLAKKRVMEVLKELHSVPEPAPLRSTTEVRLVNDPVALLEENAKKFNLYFDWPETQRLRSILGIAKTEGAAGRSVESLVQEGSGLLEQMERRLQEGLVEQAQDLAELKATFGRVQGMGGRDVKRLENLIGQIDEAQEQGTLLPGEVERARNITFKLRKSLESSVVESVTSAQGVPDAVIQAEAQARVQALELEHVTRQLADIQRDHAALLRARPDLNAQNEELRARVSLGSVAVEAVQDWRAALDAAHQDTLAQQRQELAALEAKLDALPDSTAGHEVRVTLDVARLTLQEGSLATDELLELRGTLNVLEHSPELAARIMEHQRELAELERTAREVPGAEEELRRSITEAREVLARGQDAELGPLWAVLERFMGEAAQQRENFDARADHVIREYDSVRSLAGETIQRLGRLAEALRAQRRLGPMSAQARERYALSLTDAEALLAEARAEYQAAQEVTATFGQDALSDLLDVFNLGSEIGGDAGGAGSSTGTGAGSSFLEAAPAMSGAASGGAESGPRAETWLIEDGHLAHGPETATITGLLSLLAQADTLGLHRLDMGDQTHVWSARAAGSRGWRVARALTWDDLDAGAGRWLDTGEA</sequence>
<name>A0A418V837_9DEIO</name>
<feature type="coiled-coil region" evidence="1">
    <location>
        <begin position="493"/>
        <end position="520"/>
    </location>
</feature>
<keyword evidence="3" id="KW-1185">Reference proteome</keyword>
<keyword evidence="1" id="KW-0175">Coiled coil</keyword>
<protein>
    <submittedName>
        <fullName evidence="2">Uncharacterized protein</fullName>
    </submittedName>
</protein>
<evidence type="ECO:0000313" key="2">
    <source>
        <dbReference type="EMBL" id="RJF72254.1"/>
    </source>
</evidence>
<accession>A0A418V837</accession>
<evidence type="ECO:0000256" key="1">
    <source>
        <dbReference type="SAM" id="Coils"/>
    </source>
</evidence>
<dbReference type="RefSeq" id="WP_119764206.1">
    <property type="nucleotide sequence ID" value="NZ_QYUJ01000014.1"/>
</dbReference>
<reference evidence="2 3" key="1">
    <citation type="submission" date="2018-09" db="EMBL/GenBank/DDBJ databases">
        <authorList>
            <person name="Zhu H."/>
        </authorList>
    </citation>
    <scope>NUCLEOTIDE SEQUENCE [LARGE SCALE GENOMIC DNA]</scope>
    <source>
        <strain evidence="2 3">K2S05-167</strain>
    </source>
</reference>
<gene>
    <name evidence="2" type="ORF">D3875_12520</name>
</gene>
<feature type="coiled-coil region" evidence="1">
    <location>
        <begin position="309"/>
        <end position="336"/>
    </location>
</feature>
<evidence type="ECO:0000313" key="3">
    <source>
        <dbReference type="Proteomes" id="UP000286287"/>
    </source>
</evidence>
<proteinExistence type="predicted"/>
<dbReference type="EMBL" id="QYUJ01000014">
    <property type="protein sequence ID" value="RJF72254.1"/>
    <property type="molecule type" value="Genomic_DNA"/>
</dbReference>
<organism evidence="2 3">
    <name type="scientific">Deinococcus cavernae</name>
    <dbReference type="NCBI Taxonomy" id="2320857"/>
    <lineage>
        <taxon>Bacteria</taxon>
        <taxon>Thermotogati</taxon>
        <taxon>Deinococcota</taxon>
        <taxon>Deinococci</taxon>
        <taxon>Deinococcales</taxon>
        <taxon>Deinococcaceae</taxon>
        <taxon>Deinococcus</taxon>
    </lineage>
</organism>
<comment type="caution">
    <text evidence="2">The sequence shown here is derived from an EMBL/GenBank/DDBJ whole genome shotgun (WGS) entry which is preliminary data.</text>
</comment>
<dbReference type="Proteomes" id="UP000286287">
    <property type="component" value="Unassembled WGS sequence"/>
</dbReference>